<evidence type="ECO:0008006" key="5">
    <source>
        <dbReference type="Google" id="ProtNLM"/>
    </source>
</evidence>
<dbReference type="PIRSF" id="PIRSF029792">
    <property type="entry name" value="Pro_racemase"/>
    <property type="match status" value="1"/>
</dbReference>
<dbReference type="InterPro" id="IPR008794">
    <property type="entry name" value="Pro_racemase_fam"/>
</dbReference>
<evidence type="ECO:0000256" key="2">
    <source>
        <dbReference type="PIRSR" id="PIRSR029792-1"/>
    </source>
</evidence>
<feature type="active site" description="Proton acceptor" evidence="2">
    <location>
        <position position="92"/>
    </location>
</feature>
<proteinExistence type="inferred from homology"/>
<dbReference type="EMBL" id="JAESVG020000002">
    <property type="protein sequence ID" value="KAG8630130.1"/>
    <property type="molecule type" value="Genomic_DNA"/>
</dbReference>
<dbReference type="AlphaFoldDB" id="A0A8K0L9S5"/>
<dbReference type="Pfam" id="PF05544">
    <property type="entry name" value="Pro_racemase"/>
    <property type="match status" value="1"/>
</dbReference>
<dbReference type="SUPFAM" id="SSF54506">
    <property type="entry name" value="Diaminopimelate epimerase-like"/>
    <property type="match status" value="1"/>
</dbReference>
<keyword evidence="4" id="KW-1185">Reference proteome</keyword>
<evidence type="ECO:0000313" key="4">
    <source>
        <dbReference type="Proteomes" id="UP000809789"/>
    </source>
</evidence>
<comment type="caution">
    <text evidence="3">The sequence shown here is derived from an EMBL/GenBank/DDBJ whole genome shotgun (WGS) entry which is preliminary data.</text>
</comment>
<dbReference type="GO" id="GO:0047580">
    <property type="term" value="F:4-hydroxyproline epimerase activity"/>
    <property type="evidence" value="ECO:0007669"/>
    <property type="project" value="TreeGrafter"/>
</dbReference>
<organism evidence="3 4">
    <name type="scientific">Elsinoe batatas</name>
    <dbReference type="NCBI Taxonomy" id="2601811"/>
    <lineage>
        <taxon>Eukaryota</taxon>
        <taxon>Fungi</taxon>
        <taxon>Dikarya</taxon>
        <taxon>Ascomycota</taxon>
        <taxon>Pezizomycotina</taxon>
        <taxon>Dothideomycetes</taxon>
        <taxon>Dothideomycetidae</taxon>
        <taxon>Myriangiales</taxon>
        <taxon>Elsinoaceae</taxon>
        <taxon>Elsinoe</taxon>
    </lineage>
</organism>
<accession>A0A8K0L9S5</accession>
<gene>
    <name evidence="3" type="ORF">KVT40_001749</name>
</gene>
<comment type="similarity">
    <text evidence="1">Belongs to the proline racemase family.</text>
</comment>
<dbReference type="SFLD" id="SFLDS00028">
    <property type="entry name" value="Proline_Racemase"/>
    <property type="match status" value="1"/>
</dbReference>
<dbReference type="PANTHER" id="PTHR33442">
    <property type="entry name" value="TRANS-3-HYDROXY-L-PROLINE DEHYDRATASE"/>
    <property type="match status" value="1"/>
</dbReference>
<dbReference type="OrthoDB" id="6409228at2759"/>
<dbReference type="Gene3D" id="3.10.310.10">
    <property type="entry name" value="Diaminopimelate Epimerase, Chain A, domain 1"/>
    <property type="match status" value="2"/>
</dbReference>
<feature type="active site" description="Proton donor" evidence="2">
    <location>
        <position position="259"/>
    </location>
</feature>
<sequence>MRSKRTISIVGVHCEGEVGDVITGGVLDPTHCKTMWDKLVYFRDHADHVRQLLMQEPRGRVSQCMNMILAPCNPEADAGFLVLESDEYPPMSGSNTICTTTVLLETGMVEMREPVTEVKLDTPAGLITVEAECVGGKCSSVAFTNVPSFVYVLDHKVEVPGIGMISVDIAWGGMHYAIVDVASVGLRIRNEDGPELVRLGEEIKKAVRESYTPVHPENPDIKGVSIVEFTEPIKDAPDGTKIGINTVVVSPGRFDRSPCGTGSSARLAVLHRRGKLEVGQTLLHQSIIGSEFHCTIKETTRVGNYDAVVPIIKGRAWLTGFRQSTVDPEDPFPNGFRVGDHWPSITTIS</sequence>
<protein>
    <recommendedName>
        <fullName evidence="5">Proline racemase</fullName>
    </recommendedName>
</protein>
<dbReference type="PANTHER" id="PTHR33442:SF5">
    <property type="entry name" value="BIFUNCTIONAL TRANS-3-HYDROXY-L-PROLINE DEHYDRATASE_2-EPIMERASE"/>
    <property type="match status" value="1"/>
</dbReference>
<evidence type="ECO:0000256" key="1">
    <source>
        <dbReference type="ARBA" id="ARBA00007529"/>
    </source>
</evidence>
<dbReference type="FunFam" id="3.10.310.10:FF:000005">
    <property type="entry name" value="Proline racemase"/>
    <property type="match status" value="1"/>
</dbReference>
<reference evidence="3" key="1">
    <citation type="submission" date="2021-07" db="EMBL/GenBank/DDBJ databases">
        <title>Elsinoe batatas strain:CRI-CJ2 Genome sequencing and assembly.</title>
        <authorList>
            <person name="Huang L."/>
        </authorList>
    </citation>
    <scope>NUCLEOTIDE SEQUENCE</scope>
    <source>
        <strain evidence="3">CRI-CJ2</strain>
    </source>
</reference>
<dbReference type="Proteomes" id="UP000809789">
    <property type="component" value="Unassembled WGS sequence"/>
</dbReference>
<evidence type="ECO:0000313" key="3">
    <source>
        <dbReference type="EMBL" id="KAG8630130.1"/>
    </source>
</evidence>
<name>A0A8K0L9S5_9PEZI</name>